<feature type="region of interest" description="Disordered" evidence="1">
    <location>
        <begin position="317"/>
        <end position="340"/>
    </location>
</feature>
<dbReference type="EMBL" id="JAIFTL010000281">
    <property type="protein sequence ID" value="KAG9320541.1"/>
    <property type="molecule type" value="Genomic_DNA"/>
</dbReference>
<feature type="compositionally biased region" description="Polar residues" evidence="1">
    <location>
        <begin position="321"/>
        <end position="340"/>
    </location>
</feature>
<name>A0A9P8CVY8_MORAP</name>
<dbReference type="AlphaFoldDB" id="A0A9P8CVY8"/>
<evidence type="ECO:0008006" key="4">
    <source>
        <dbReference type="Google" id="ProtNLM"/>
    </source>
</evidence>
<accession>A0A9P8CVY8</accession>
<sequence length="494" mass="54850">MGLHESKGKKKACWLCRWHCILGIMENRLLTSKRLAAVDLLVDRANLPAELICSLCAHILLQPYQVFCSQDHVFCQACLDSYVEDCIADRPSATEETEPVTVACPECSRMQVQPERLRVSAFRPAKFVQDHKRTDYPLSYNDGKVMSVDWAHGGRGVASRHEDKSIDTTHSADLDASHIGQLPSPSKGPLSPPWSSAILDSLHSHVDQAHNPVQAQRLSLEPEYSQAAQIAIDEFDQDEFSGLLEEMDMTDTTDLTILHGPTLLPVCFQGLESDQELVHDQDQGPTQELEATFSELQPGQATVPPTPYPRRRRRIIEEDPSQTTSGEVSISDGPKTTTELNQDINICSPTAVDRRVLQIQASWPWEVHRRPRPSLSDPDESSPIVTIADISTVASPVSFRSLSPSSPTSQFAGFASIARHTTAGPSHSAESHAFLPLHTHEPRYLRSRRRKVLRGRTHSGSPLPSVHATYERSRGKLWTEPITPDITSPDDLVQ</sequence>
<evidence type="ECO:0000256" key="1">
    <source>
        <dbReference type="SAM" id="MobiDB-lite"/>
    </source>
</evidence>
<gene>
    <name evidence="2" type="ORF">KVV02_002749</name>
</gene>
<dbReference type="Gene3D" id="3.30.40.10">
    <property type="entry name" value="Zinc/RING finger domain, C3HC4 (zinc finger)"/>
    <property type="match status" value="1"/>
</dbReference>
<dbReference type="InterPro" id="IPR013083">
    <property type="entry name" value="Znf_RING/FYVE/PHD"/>
</dbReference>
<reference evidence="2" key="1">
    <citation type="submission" date="2021-07" db="EMBL/GenBank/DDBJ databases">
        <title>Draft genome of Mortierella alpina, strain LL118, isolated from an aspen leaf litter sample.</title>
        <authorList>
            <person name="Yang S."/>
            <person name="Vinatzer B.A."/>
        </authorList>
    </citation>
    <scope>NUCLEOTIDE SEQUENCE</scope>
    <source>
        <strain evidence="2">LL118</strain>
    </source>
</reference>
<organism evidence="2 3">
    <name type="scientific">Mortierella alpina</name>
    <name type="common">Oleaginous fungus</name>
    <name type="synonym">Mortierella renispora</name>
    <dbReference type="NCBI Taxonomy" id="64518"/>
    <lineage>
        <taxon>Eukaryota</taxon>
        <taxon>Fungi</taxon>
        <taxon>Fungi incertae sedis</taxon>
        <taxon>Mucoromycota</taxon>
        <taxon>Mortierellomycotina</taxon>
        <taxon>Mortierellomycetes</taxon>
        <taxon>Mortierellales</taxon>
        <taxon>Mortierellaceae</taxon>
        <taxon>Mortierella</taxon>
    </lineage>
</organism>
<evidence type="ECO:0000313" key="3">
    <source>
        <dbReference type="Proteomes" id="UP000717515"/>
    </source>
</evidence>
<protein>
    <recommendedName>
        <fullName evidence="4">RING-type domain-containing protein</fullName>
    </recommendedName>
</protein>
<dbReference type="SUPFAM" id="SSF57850">
    <property type="entry name" value="RING/U-box"/>
    <property type="match status" value="1"/>
</dbReference>
<proteinExistence type="predicted"/>
<dbReference type="Proteomes" id="UP000717515">
    <property type="component" value="Unassembled WGS sequence"/>
</dbReference>
<feature type="region of interest" description="Disordered" evidence="1">
    <location>
        <begin position="453"/>
        <end position="494"/>
    </location>
</feature>
<comment type="caution">
    <text evidence="2">The sequence shown here is derived from an EMBL/GenBank/DDBJ whole genome shotgun (WGS) entry which is preliminary data.</text>
</comment>
<evidence type="ECO:0000313" key="2">
    <source>
        <dbReference type="EMBL" id="KAG9320541.1"/>
    </source>
</evidence>